<organism evidence="3 4">
    <name type="scientific">Adlercreutzia equolifaciens subsp. celatus DSM 18785</name>
    <dbReference type="NCBI Taxonomy" id="1121021"/>
    <lineage>
        <taxon>Bacteria</taxon>
        <taxon>Bacillati</taxon>
        <taxon>Actinomycetota</taxon>
        <taxon>Coriobacteriia</taxon>
        <taxon>Eggerthellales</taxon>
        <taxon>Eggerthellaceae</taxon>
        <taxon>Adlercreutzia</taxon>
    </lineage>
</organism>
<dbReference type="GO" id="GO:0003677">
    <property type="term" value="F:DNA binding"/>
    <property type="evidence" value="ECO:0007669"/>
    <property type="project" value="InterPro"/>
</dbReference>
<feature type="compositionally biased region" description="Basic and acidic residues" evidence="1">
    <location>
        <begin position="104"/>
        <end position="115"/>
    </location>
</feature>
<feature type="domain" description="HTH cro/C1-type" evidence="2">
    <location>
        <begin position="5"/>
        <end position="60"/>
    </location>
</feature>
<dbReference type="Proteomes" id="UP000278327">
    <property type="component" value="Unassembled WGS sequence"/>
</dbReference>
<proteinExistence type="predicted"/>
<evidence type="ECO:0000313" key="3">
    <source>
        <dbReference type="EMBL" id="RNL36079.1"/>
    </source>
</evidence>
<evidence type="ECO:0000313" key="4">
    <source>
        <dbReference type="Proteomes" id="UP000278327"/>
    </source>
</evidence>
<dbReference type="SMART" id="SM00530">
    <property type="entry name" value="HTH_XRE"/>
    <property type="match status" value="1"/>
</dbReference>
<name>A0A3N0AN64_9ACTN</name>
<dbReference type="Gene3D" id="1.10.260.40">
    <property type="entry name" value="lambda repressor-like DNA-binding domains"/>
    <property type="match status" value="1"/>
</dbReference>
<protein>
    <recommendedName>
        <fullName evidence="2">HTH cro/C1-type domain-containing protein</fullName>
    </recommendedName>
</protein>
<dbReference type="InterPro" id="IPR001387">
    <property type="entry name" value="Cro/C1-type_HTH"/>
</dbReference>
<dbReference type="AlphaFoldDB" id="A0A3N0AN64"/>
<dbReference type="RefSeq" id="WP_117284155.1">
    <property type="nucleotide sequence ID" value="NZ_JAMTCE010000022.1"/>
</dbReference>
<gene>
    <name evidence="3" type="ORF">DMP10_11465</name>
</gene>
<keyword evidence="4" id="KW-1185">Reference proteome</keyword>
<reference evidence="3 4" key="1">
    <citation type="journal article" date="2019" name="Microbiol. Resour. Announc.">
        <title>Draft Genome Sequences of Type Strains of Gordonibacter faecihominis, Paraeggerthella hongkongensis, Parvibacter caecicola,Slackia equolifaciens, Slackia faecicanis, and Slackia isoflavoniconvertens.</title>
        <authorList>
            <person name="Danylec N."/>
            <person name="Stoll D.A."/>
            <person name="Dotsch A."/>
            <person name="Huch M."/>
        </authorList>
    </citation>
    <scope>NUCLEOTIDE SEQUENCE [LARGE SCALE GENOMIC DNA]</scope>
    <source>
        <strain evidence="3 4">DSM 18785</strain>
    </source>
</reference>
<comment type="caution">
    <text evidence="3">The sequence shown here is derived from an EMBL/GenBank/DDBJ whole genome shotgun (WGS) entry which is preliminary data.</text>
</comment>
<dbReference type="SUPFAM" id="SSF47413">
    <property type="entry name" value="lambda repressor-like DNA-binding domains"/>
    <property type="match status" value="1"/>
</dbReference>
<evidence type="ECO:0000259" key="2">
    <source>
        <dbReference type="PROSITE" id="PS50943"/>
    </source>
</evidence>
<evidence type="ECO:0000256" key="1">
    <source>
        <dbReference type="SAM" id="MobiDB-lite"/>
    </source>
</evidence>
<sequence>MELKLMQLRKAAGYKSRDAFAAVIGVKPLTYKTWETGERNMNFAQACMVADALGCSLDELAGRPQYAGSYSDRRQAVLNDDYAHLSDAGKDAAAGAVRGIRASEGVRRTEEKNAGEGDAPDTESQVSVA</sequence>
<dbReference type="PROSITE" id="PS50943">
    <property type="entry name" value="HTH_CROC1"/>
    <property type="match status" value="1"/>
</dbReference>
<dbReference type="Pfam" id="PF01381">
    <property type="entry name" value="HTH_3"/>
    <property type="match status" value="1"/>
</dbReference>
<dbReference type="EMBL" id="QICA01000025">
    <property type="protein sequence ID" value="RNL36079.1"/>
    <property type="molecule type" value="Genomic_DNA"/>
</dbReference>
<accession>A0A3N0AN64</accession>
<dbReference type="CDD" id="cd00093">
    <property type="entry name" value="HTH_XRE"/>
    <property type="match status" value="1"/>
</dbReference>
<feature type="region of interest" description="Disordered" evidence="1">
    <location>
        <begin position="91"/>
        <end position="129"/>
    </location>
</feature>
<dbReference type="InterPro" id="IPR010982">
    <property type="entry name" value="Lambda_DNA-bd_dom_sf"/>
</dbReference>